<comment type="caution">
    <text evidence="2">The sequence shown here is derived from an EMBL/GenBank/DDBJ whole genome shotgun (WGS) entry which is preliminary data.</text>
</comment>
<keyword evidence="3" id="KW-1185">Reference proteome</keyword>
<name>A0ABQ6IQG6_9MICO</name>
<feature type="transmembrane region" description="Helical" evidence="1">
    <location>
        <begin position="127"/>
        <end position="151"/>
    </location>
</feature>
<feature type="transmembrane region" description="Helical" evidence="1">
    <location>
        <begin position="90"/>
        <end position="115"/>
    </location>
</feature>
<feature type="transmembrane region" description="Helical" evidence="1">
    <location>
        <begin position="54"/>
        <end position="78"/>
    </location>
</feature>
<proteinExistence type="predicted"/>
<dbReference type="EMBL" id="BSUO01000001">
    <property type="protein sequence ID" value="GMA40160.1"/>
    <property type="molecule type" value="Genomic_DNA"/>
</dbReference>
<protein>
    <submittedName>
        <fullName evidence="2">Uncharacterized protein</fullName>
    </submittedName>
</protein>
<feature type="transmembrane region" description="Helical" evidence="1">
    <location>
        <begin position="20"/>
        <end position="42"/>
    </location>
</feature>
<evidence type="ECO:0000256" key="1">
    <source>
        <dbReference type="SAM" id="Phobius"/>
    </source>
</evidence>
<organism evidence="2 3">
    <name type="scientific">Mobilicoccus caccae</name>
    <dbReference type="NCBI Taxonomy" id="1859295"/>
    <lineage>
        <taxon>Bacteria</taxon>
        <taxon>Bacillati</taxon>
        <taxon>Actinomycetota</taxon>
        <taxon>Actinomycetes</taxon>
        <taxon>Micrococcales</taxon>
        <taxon>Dermatophilaceae</taxon>
        <taxon>Mobilicoccus</taxon>
    </lineage>
</organism>
<dbReference type="RefSeq" id="WP_284303906.1">
    <property type="nucleotide sequence ID" value="NZ_BSUO01000001.1"/>
</dbReference>
<evidence type="ECO:0000313" key="2">
    <source>
        <dbReference type="EMBL" id="GMA40160.1"/>
    </source>
</evidence>
<evidence type="ECO:0000313" key="3">
    <source>
        <dbReference type="Proteomes" id="UP001157126"/>
    </source>
</evidence>
<keyword evidence="1" id="KW-0812">Transmembrane</keyword>
<keyword evidence="1" id="KW-1133">Transmembrane helix</keyword>
<gene>
    <name evidence="2" type="ORF">GCM10025883_22050</name>
</gene>
<keyword evidence="1" id="KW-0472">Membrane</keyword>
<sequence length="209" mass="21202">MSTAPSTHLTPPAPTLPSTLSVAPSLITLAGWSGLAAAAVLVVNTVKRAGILPLVLATQLVAPLAEVLALLFVTGLFLTAGRRSGGWGLAAYAANITALGLLVGVEFVINLVFAGRTPAEIGVLRSGSLGIALIATSVVFLLATIAFAVTIATDRSVPRAAVLAYAVGGILVASRAFVPEWALQIGLLTLAGGIVALSLWLLRTARTHP</sequence>
<reference evidence="3" key="1">
    <citation type="journal article" date="2019" name="Int. J. Syst. Evol. Microbiol.">
        <title>The Global Catalogue of Microorganisms (GCM) 10K type strain sequencing project: providing services to taxonomists for standard genome sequencing and annotation.</title>
        <authorList>
            <consortium name="The Broad Institute Genomics Platform"/>
            <consortium name="The Broad Institute Genome Sequencing Center for Infectious Disease"/>
            <person name="Wu L."/>
            <person name="Ma J."/>
        </authorList>
    </citation>
    <scope>NUCLEOTIDE SEQUENCE [LARGE SCALE GENOMIC DNA]</scope>
    <source>
        <strain evidence="3">NBRC 113072</strain>
    </source>
</reference>
<feature type="transmembrane region" description="Helical" evidence="1">
    <location>
        <begin position="185"/>
        <end position="202"/>
    </location>
</feature>
<dbReference type="Proteomes" id="UP001157126">
    <property type="component" value="Unassembled WGS sequence"/>
</dbReference>
<accession>A0ABQ6IQG6</accession>